<evidence type="ECO:0000313" key="3">
    <source>
        <dbReference type="Proteomes" id="UP001224775"/>
    </source>
</evidence>
<dbReference type="EMBL" id="JATAAI010000021">
    <property type="protein sequence ID" value="KAK1738319.1"/>
    <property type="molecule type" value="Genomic_DNA"/>
</dbReference>
<proteinExistence type="predicted"/>
<accession>A0AAD8Y351</accession>
<feature type="signal peptide" evidence="1">
    <location>
        <begin position="1"/>
        <end position="19"/>
    </location>
</feature>
<protein>
    <submittedName>
        <fullName evidence="2">Uncharacterized protein</fullName>
    </submittedName>
</protein>
<evidence type="ECO:0000313" key="2">
    <source>
        <dbReference type="EMBL" id="KAK1738319.1"/>
    </source>
</evidence>
<gene>
    <name evidence="2" type="ORF">QTG54_010988</name>
</gene>
<feature type="chain" id="PRO_5042280276" evidence="1">
    <location>
        <begin position="20"/>
        <end position="198"/>
    </location>
</feature>
<organism evidence="2 3">
    <name type="scientific">Skeletonema marinoi</name>
    <dbReference type="NCBI Taxonomy" id="267567"/>
    <lineage>
        <taxon>Eukaryota</taxon>
        <taxon>Sar</taxon>
        <taxon>Stramenopiles</taxon>
        <taxon>Ochrophyta</taxon>
        <taxon>Bacillariophyta</taxon>
        <taxon>Coscinodiscophyceae</taxon>
        <taxon>Thalassiosirophycidae</taxon>
        <taxon>Thalassiosirales</taxon>
        <taxon>Skeletonemataceae</taxon>
        <taxon>Skeletonema</taxon>
        <taxon>Skeletonema marinoi-dohrnii complex</taxon>
    </lineage>
</organism>
<reference evidence="2" key="1">
    <citation type="submission" date="2023-06" db="EMBL/GenBank/DDBJ databases">
        <title>Survivors Of The Sea: Transcriptome response of Skeletonema marinoi to long-term dormancy.</title>
        <authorList>
            <person name="Pinder M.I.M."/>
            <person name="Kourtchenko O."/>
            <person name="Robertson E.K."/>
            <person name="Larsson T."/>
            <person name="Maumus F."/>
            <person name="Osuna-Cruz C.M."/>
            <person name="Vancaester E."/>
            <person name="Stenow R."/>
            <person name="Vandepoele K."/>
            <person name="Ploug H."/>
            <person name="Bruchert V."/>
            <person name="Godhe A."/>
            <person name="Topel M."/>
        </authorList>
    </citation>
    <scope>NUCLEOTIDE SEQUENCE</scope>
    <source>
        <strain evidence="2">R05AC</strain>
    </source>
</reference>
<dbReference type="Proteomes" id="UP001224775">
    <property type="component" value="Unassembled WGS sequence"/>
</dbReference>
<evidence type="ECO:0000256" key="1">
    <source>
        <dbReference type="SAM" id="SignalP"/>
    </source>
</evidence>
<keyword evidence="3" id="KW-1185">Reference proteome</keyword>
<name>A0AAD8Y351_9STRA</name>
<keyword evidence="1" id="KW-0732">Signal</keyword>
<comment type="caution">
    <text evidence="2">The sequence shown here is derived from an EMBL/GenBank/DDBJ whole genome shotgun (WGS) entry which is preliminary data.</text>
</comment>
<dbReference type="AlphaFoldDB" id="A0AAD8Y351"/>
<sequence length="198" mass="22058">MNAILLILLFLIIDANVSAASGRVHLRGKRAKFDKLDDPQDRTADAAEEDSICQDVDMDLVATKWNLTNFTWHGFPEPDGGEETLKPVAPERHGMTLLLEEDGFSGTCGNNLCWGVAEKIGDKMFWIHALARTKMTSTPQEEAYAAMLTNSPYIYKTCVDSATNHTNLHLFEVVDTDDDGNPKQGRLMAIYDQIQLLL</sequence>